<keyword evidence="8" id="KW-0902">Two-component regulatory system</keyword>
<dbReference type="SMART" id="SM00387">
    <property type="entry name" value="HATPase_c"/>
    <property type="match status" value="1"/>
</dbReference>
<reference evidence="10 11" key="1">
    <citation type="submission" date="2024-06" db="EMBL/GenBank/DDBJ databases">
        <title>Sorghum-associated microbial communities from plants grown in Nebraska, USA.</title>
        <authorList>
            <person name="Schachtman D."/>
        </authorList>
    </citation>
    <scope>NUCLEOTIDE SEQUENCE [LARGE SCALE GENOMIC DNA]</scope>
    <source>
        <strain evidence="10 11">1288</strain>
    </source>
</reference>
<dbReference type="InterPro" id="IPR003594">
    <property type="entry name" value="HATPase_dom"/>
</dbReference>
<dbReference type="EC" id="2.7.13.3" evidence="2"/>
<dbReference type="PANTHER" id="PTHR43065">
    <property type="entry name" value="SENSOR HISTIDINE KINASE"/>
    <property type="match status" value="1"/>
</dbReference>
<evidence type="ECO:0000313" key="10">
    <source>
        <dbReference type="EMBL" id="MET3655923.1"/>
    </source>
</evidence>
<dbReference type="SMART" id="SM00388">
    <property type="entry name" value="HisKA"/>
    <property type="match status" value="1"/>
</dbReference>
<dbReference type="PROSITE" id="PS50109">
    <property type="entry name" value="HIS_KIN"/>
    <property type="match status" value="1"/>
</dbReference>
<evidence type="ECO:0000256" key="7">
    <source>
        <dbReference type="ARBA" id="ARBA00022840"/>
    </source>
</evidence>
<evidence type="ECO:0000259" key="9">
    <source>
        <dbReference type="PROSITE" id="PS50109"/>
    </source>
</evidence>
<dbReference type="Pfam" id="PF00512">
    <property type="entry name" value="HisKA"/>
    <property type="match status" value="1"/>
</dbReference>
<dbReference type="InterPro" id="IPR036097">
    <property type="entry name" value="HisK_dim/P_sf"/>
</dbReference>
<evidence type="ECO:0000256" key="8">
    <source>
        <dbReference type="ARBA" id="ARBA00023012"/>
    </source>
</evidence>
<dbReference type="InterPro" id="IPR004358">
    <property type="entry name" value="Sig_transdc_His_kin-like_C"/>
</dbReference>
<evidence type="ECO:0000256" key="1">
    <source>
        <dbReference type="ARBA" id="ARBA00000085"/>
    </source>
</evidence>
<organism evidence="10 11">
    <name type="scientific">Sporosarcina psychrophila</name>
    <name type="common">Bacillus psychrophilus</name>
    <dbReference type="NCBI Taxonomy" id="1476"/>
    <lineage>
        <taxon>Bacteria</taxon>
        <taxon>Bacillati</taxon>
        <taxon>Bacillota</taxon>
        <taxon>Bacilli</taxon>
        <taxon>Bacillales</taxon>
        <taxon>Caryophanaceae</taxon>
        <taxon>Sporosarcina</taxon>
    </lineage>
</organism>
<dbReference type="SUPFAM" id="SSF55874">
    <property type="entry name" value="ATPase domain of HSP90 chaperone/DNA topoisomerase II/histidine kinase"/>
    <property type="match status" value="1"/>
</dbReference>
<evidence type="ECO:0000256" key="5">
    <source>
        <dbReference type="ARBA" id="ARBA00022741"/>
    </source>
</evidence>
<evidence type="ECO:0000313" key="11">
    <source>
        <dbReference type="Proteomes" id="UP001549104"/>
    </source>
</evidence>
<dbReference type="Gene3D" id="3.30.565.10">
    <property type="entry name" value="Histidine kinase-like ATPase, C-terminal domain"/>
    <property type="match status" value="1"/>
</dbReference>
<evidence type="ECO:0000256" key="4">
    <source>
        <dbReference type="ARBA" id="ARBA00022679"/>
    </source>
</evidence>
<dbReference type="InterPro" id="IPR003661">
    <property type="entry name" value="HisK_dim/P_dom"/>
</dbReference>
<keyword evidence="11" id="KW-1185">Reference proteome</keyword>
<name>A0ABV2K7B5_SPOPS</name>
<evidence type="ECO:0000256" key="6">
    <source>
        <dbReference type="ARBA" id="ARBA00022777"/>
    </source>
</evidence>
<dbReference type="EMBL" id="JBEPME010000001">
    <property type="protein sequence ID" value="MET3655923.1"/>
    <property type="molecule type" value="Genomic_DNA"/>
</dbReference>
<keyword evidence="7" id="KW-0067">ATP-binding</keyword>
<dbReference type="Proteomes" id="UP001549104">
    <property type="component" value="Unassembled WGS sequence"/>
</dbReference>
<keyword evidence="3" id="KW-0597">Phosphoprotein</keyword>
<accession>A0ABV2K7B5</accession>
<dbReference type="InterPro" id="IPR005467">
    <property type="entry name" value="His_kinase_dom"/>
</dbReference>
<dbReference type="Pfam" id="PF02518">
    <property type="entry name" value="HATPase_c"/>
    <property type="match status" value="1"/>
</dbReference>
<dbReference type="SUPFAM" id="SSF55785">
    <property type="entry name" value="PYP-like sensor domain (PAS domain)"/>
    <property type="match status" value="1"/>
</dbReference>
<dbReference type="SUPFAM" id="SSF47384">
    <property type="entry name" value="Homodimeric domain of signal transducing histidine kinase"/>
    <property type="match status" value="1"/>
</dbReference>
<gene>
    <name evidence="10" type="ORF">ABIC55_001007</name>
</gene>
<evidence type="ECO:0000256" key="2">
    <source>
        <dbReference type="ARBA" id="ARBA00012438"/>
    </source>
</evidence>
<dbReference type="InterPro" id="IPR036890">
    <property type="entry name" value="HATPase_C_sf"/>
</dbReference>
<sequence length="477" mass="53764">MKYKNIKVMKHITFLLDDTIRPGAVFDLDGSLLHVNNSFCKEFVNDREENIKEFFINPTVNHWDNVFSNLGETENKTFEVHIRLVGNRVEIVKMHLEYFDDVQQVIALFDVPQSTVDKSDKTYIHAFRNSDSFMVVIDRDGIIYDVNDLHTSFFNLPKDYFIGKTVGAIVKLFPDNSELIFNYFKDVNLYGFAEITTKYIRNVNDVNYYQITTLYDSESQTYLVRMNDRTEEMAMEKRLAHSNSLSTIGELAASIAHEIRNPMTTLKGFVQLLKISATADTMKYLSVIDEEIDRMEAILSEMLILSKPGVNEKTTFSLGVLVADMIQVVYPKALMDGITITQKENILKDSLIVGDSDKIKQVLLNLFKNAMEAMTPGGNLSIFVNLDSPGKVILGVSDTGKGMDKRQLKQVFLPFFTTKSDGSGLGLPFVLKNIEEHGGTVIVESEVGIGTTFIVTFPSALGHATMKDTAEKRVLSL</sequence>
<keyword evidence="4 10" id="KW-0808">Transferase</keyword>
<dbReference type="InterPro" id="IPR035965">
    <property type="entry name" value="PAS-like_dom_sf"/>
</dbReference>
<dbReference type="GO" id="GO:0004673">
    <property type="term" value="F:protein histidine kinase activity"/>
    <property type="evidence" value="ECO:0007669"/>
    <property type="project" value="UniProtKB-EC"/>
</dbReference>
<comment type="caution">
    <text evidence="10">The sequence shown here is derived from an EMBL/GenBank/DDBJ whole genome shotgun (WGS) entry which is preliminary data.</text>
</comment>
<dbReference type="CDD" id="cd00082">
    <property type="entry name" value="HisKA"/>
    <property type="match status" value="1"/>
</dbReference>
<dbReference type="RefSeq" id="WP_354312387.1">
    <property type="nucleotide sequence ID" value="NZ_JBEPME010000001.1"/>
</dbReference>
<dbReference type="Gene3D" id="1.10.287.130">
    <property type="match status" value="1"/>
</dbReference>
<comment type="catalytic activity">
    <reaction evidence="1">
        <text>ATP + protein L-histidine = ADP + protein N-phospho-L-histidine.</text>
        <dbReference type="EC" id="2.7.13.3"/>
    </reaction>
</comment>
<evidence type="ECO:0000256" key="3">
    <source>
        <dbReference type="ARBA" id="ARBA00022553"/>
    </source>
</evidence>
<keyword evidence="6 10" id="KW-0418">Kinase</keyword>
<protein>
    <recommendedName>
        <fullName evidence="2">histidine kinase</fullName>
        <ecNumber evidence="2">2.7.13.3</ecNumber>
    </recommendedName>
</protein>
<proteinExistence type="predicted"/>
<keyword evidence="5" id="KW-0547">Nucleotide-binding</keyword>
<feature type="domain" description="Histidine kinase" evidence="9">
    <location>
        <begin position="254"/>
        <end position="461"/>
    </location>
</feature>
<dbReference type="PRINTS" id="PR00344">
    <property type="entry name" value="BCTRLSENSOR"/>
</dbReference>
<dbReference type="PANTHER" id="PTHR43065:SF46">
    <property type="entry name" value="C4-DICARBOXYLATE TRANSPORT SENSOR PROTEIN DCTB"/>
    <property type="match status" value="1"/>
</dbReference>